<evidence type="ECO:0000313" key="1">
    <source>
        <dbReference type="EMBL" id="JAD75943.1"/>
    </source>
</evidence>
<reference evidence="1" key="2">
    <citation type="journal article" date="2015" name="Data Brief">
        <title>Shoot transcriptome of the giant reed, Arundo donax.</title>
        <authorList>
            <person name="Barrero R.A."/>
            <person name="Guerrero F.D."/>
            <person name="Moolhuijzen P."/>
            <person name="Goolsby J.A."/>
            <person name="Tidwell J."/>
            <person name="Bellgard S.E."/>
            <person name="Bellgard M.I."/>
        </authorList>
    </citation>
    <scope>NUCLEOTIDE SEQUENCE</scope>
    <source>
        <tissue evidence="1">Shoot tissue taken approximately 20 cm above the soil surface</tissue>
    </source>
</reference>
<organism evidence="1">
    <name type="scientific">Arundo donax</name>
    <name type="common">Giant reed</name>
    <name type="synonym">Donax arundinaceus</name>
    <dbReference type="NCBI Taxonomy" id="35708"/>
    <lineage>
        <taxon>Eukaryota</taxon>
        <taxon>Viridiplantae</taxon>
        <taxon>Streptophyta</taxon>
        <taxon>Embryophyta</taxon>
        <taxon>Tracheophyta</taxon>
        <taxon>Spermatophyta</taxon>
        <taxon>Magnoliopsida</taxon>
        <taxon>Liliopsida</taxon>
        <taxon>Poales</taxon>
        <taxon>Poaceae</taxon>
        <taxon>PACMAD clade</taxon>
        <taxon>Arundinoideae</taxon>
        <taxon>Arundineae</taxon>
        <taxon>Arundo</taxon>
    </lineage>
</organism>
<dbReference type="AlphaFoldDB" id="A0A0A9CNC2"/>
<proteinExistence type="predicted"/>
<sequence length="97" mass="10087">MAKSTFAELPLDLVLGRSSHLDRVGEGRGVGFVFVVGGGGGVVGAETTAVGHPPRVAGVAVLTDWGWGGVGFLLLVLLVGPCGPPRHHDAKRRRRPR</sequence>
<dbReference type="EMBL" id="GBRH01221952">
    <property type="protein sequence ID" value="JAD75943.1"/>
    <property type="molecule type" value="Transcribed_RNA"/>
</dbReference>
<name>A0A0A9CNC2_ARUDO</name>
<reference evidence="1" key="1">
    <citation type="submission" date="2014-09" db="EMBL/GenBank/DDBJ databases">
        <authorList>
            <person name="Magalhaes I.L.F."/>
            <person name="Oliveira U."/>
            <person name="Santos F.R."/>
            <person name="Vidigal T.H.D.A."/>
            <person name="Brescovit A.D."/>
            <person name="Santos A.J."/>
        </authorList>
    </citation>
    <scope>NUCLEOTIDE SEQUENCE</scope>
    <source>
        <tissue evidence="1">Shoot tissue taken approximately 20 cm above the soil surface</tissue>
    </source>
</reference>
<accession>A0A0A9CNC2</accession>
<protein>
    <submittedName>
        <fullName evidence="1">Uncharacterized protein</fullName>
    </submittedName>
</protein>